<keyword evidence="13" id="KW-1185">Reference proteome</keyword>
<comment type="subcellular location">
    <subcellularLocation>
        <location evidence="1">Cell membrane</location>
        <topology evidence="1">Peripheral membrane protein</topology>
    </subcellularLocation>
</comment>
<dbReference type="InterPro" id="IPR022216">
    <property type="entry name" value="ABC_Co_transporter"/>
</dbReference>
<dbReference type="GO" id="GO:0005524">
    <property type="term" value="F:ATP binding"/>
    <property type="evidence" value="ECO:0007669"/>
    <property type="project" value="UniProtKB-KW"/>
</dbReference>
<dbReference type="Pfam" id="PF00005">
    <property type="entry name" value="ABC_tran"/>
    <property type="match status" value="2"/>
</dbReference>
<dbReference type="SUPFAM" id="SSF52540">
    <property type="entry name" value="P-loop containing nucleoside triphosphate hydrolases"/>
    <property type="match status" value="2"/>
</dbReference>
<evidence type="ECO:0000313" key="12">
    <source>
        <dbReference type="EMBL" id="OTN75691.1"/>
    </source>
</evidence>
<evidence type="ECO:0000256" key="4">
    <source>
        <dbReference type="ARBA" id="ARBA00022475"/>
    </source>
</evidence>
<keyword evidence="9" id="KW-0472">Membrane</keyword>
<organism evidence="12 13">
    <name type="scientific">Candidatus Enterococcus testudinis</name>
    <dbReference type="NCBI Taxonomy" id="1834191"/>
    <lineage>
        <taxon>Bacteria</taxon>
        <taxon>Bacillati</taxon>
        <taxon>Bacillota</taxon>
        <taxon>Bacilli</taxon>
        <taxon>Lactobacillales</taxon>
        <taxon>Enterococcaceae</taxon>
        <taxon>Enterococcus</taxon>
    </lineage>
</organism>
<evidence type="ECO:0000256" key="5">
    <source>
        <dbReference type="ARBA" id="ARBA00022737"/>
    </source>
</evidence>
<keyword evidence="8" id="KW-1278">Translocase</keyword>
<keyword evidence="7" id="KW-0067">ATP-binding</keyword>
<evidence type="ECO:0000256" key="10">
    <source>
        <dbReference type="ARBA" id="ARBA00025157"/>
    </source>
</evidence>
<dbReference type="InterPro" id="IPR027417">
    <property type="entry name" value="P-loop_NTPase"/>
</dbReference>
<evidence type="ECO:0000256" key="3">
    <source>
        <dbReference type="ARBA" id="ARBA00022448"/>
    </source>
</evidence>
<name>A0A242A4N2_9ENTE</name>
<dbReference type="Proteomes" id="UP000195043">
    <property type="component" value="Unassembled WGS sequence"/>
</dbReference>
<keyword evidence="4" id="KW-1003">Cell membrane</keyword>
<evidence type="ECO:0000313" key="13">
    <source>
        <dbReference type="Proteomes" id="UP000195043"/>
    </source>
</evidence>
<dbReference type="Pfam" id="PF12558">
    <property type="entry name" value="DUF3744"/>
    <property type="match status" value="1"/>
</dbReference>
<dbReference type="CDD" id="cd03225">
    <property type="entry name" value="ABC_cobalt_CbiO_domain1"/>
    <property type="match status" value="2"/>
</dbReference>
<evidence type="ECO:0000256" key="6">
    <source>
        <dbReference type="ARBA" id="ARBA00022741"/>
    </source>
</evidence>
<dbReference type="InterPro" id="IPR003593">
    <property type="entry name" value="AAA+_ATPase"/>
</dbReference>
<dbReference type="PROSITE" id="PS50893">
    <property type="entry name" value="ABC_TRANSPORTER_2"/>
    <property type="match status" value="2"/>
</dbReference>
<dbReference type="STRING" id="1834191.A5886_000767"/>
<evidence type="ECO:0000256" key="9">
    <source>
        <dbReference type="ARBA" id="ARBA00023136"/>
    </source>
</evidence>
<gene>
    <name evidence="12" type="ORF">A5886_000767</name>
</gene>
<keyword evidence="5" id="KW-0677">Repeat</keyword>
<dbReference type="GO" id="GO:0016887">
    <property type="term" value="F:ATP hydrolysis activity"/>
    <property type="evidence" value="ECO:0007669"/>
    <property type="project" value="InterPro"/>
</dbReference>
<comment type="similarity">
    <text evidence="2">Belongs to the ABC transporter superfamily.</text>
</comment>
<proteinExistence type="inferred from homology"/>
<evidence type="ECO:0000256" key="2">
    <source>
        <dbReference type="ARBA" id="ARBA00005417"/>
    </source>
</evidence>
<dbReference type="SMART" id="SM00382">
    <property type="entry name" value="AAA"/>
    <property type="match status" value="2"/>
</dbReference>
<keyword evidence="6" id="KW-0547">Nucleotide-binding</keyword>
<dbReference type="PANTHER" id="PTHR43553">
    <property type="entry name" value="HEAVY METAL TRANSPORTER"/>
    <property type="match status" value="1"/>
</dbReference>
<dbReference type="GO" id="GO:0043190">
    <property type="term" value="C:ATP-binding cassette (ABC) transporter complex"/>
    <property type="evidence" value="ECO:0007669"/>
    <property type="project" value="TreeGrafter"/>
</dbReference>
<comment type="caution">
    <text evidence="12">The sequence shown here is derived from an EMBL/GenBank/DDBJ whole genome shotgun (WGS) entry which is preliminary data.</text>
</comment>
<dbReference type="GO" id="GO:0042626">
    <property type="term" value="F:ATPase-coupled transmembrane transporter activity"/>
    <property type="evidence" value="ECO:0007669"/>
    <property type="project" value="TreeGrafter"/>
</dbReference>
<dbReference type="NCBIfam" id="NF010167">
    <property type="entry name" value="PRK13648.1"/>
    <property type="match status" value="2"/>
</dbReference>
<dbReference type="InterPro" id="IPR050095">
    <property type="entry name" value="ECF_ABC_transporter_ATP-bd"/>
</dbReference>
<dbReference type="EMBL" id="NGKU01000001">
    <property type="protein sequence ID" value="OTN75691.1"/>
    <property type="molecule type" value="Genomic_DNA"/>
</dbReference>
<evidence type="ECO:0000256" key="7">
    <source>
        <dbReference type="ARBA" id="ARBA00022840"/>
    </source>
</evidence>
<accession>A0A242A4N2</accession>
<protein>
    <recommendedName>
        <fullName evidence="11">ABC transporter domain-containing protein</fullName>
    </recommendedName>
</protein>
<dbReference type="PANTHER" id="PTHR43553:SF26">
    <property type="entry name" value="ABC TRANSPORTER ATP-BINDING PROTEIN BC_2655-RELATED"/>
    <property type="match status" value="1"/>
</dbReference>
<dbReference type="Gene3D" id="3.40.50.300">
    <property type="entry name" value="P-loop containing nucleotide triphosphate hydrolases"/>
    <property type="match status" value="2"/>
</dbReference>
<feature type="domain" description="ABC transporter" evidence="11">
    <location>
        <begin position="301"/>
        <end position="534"/>
    </location>
</feature>
<dbReference type="RefSeq" id="WP_086273722.1">
    <property type="nucleotide sequence ID" value="NZ_NGKU01000001.1"/>
</dbReference>
<dbReference type="FunFam" id="3.40.50.300:FF:001422">
    <property type="entry name" value="Cobalt ABC transporter ATP-binding protein"/>
    <property type="match status" value="1"/>
</dbReference>
<dbReference type="PROSITE" id="PS00211">
    <property type="entry name" value="ABC_TRANSPORTER_1"/>
    <property type="match status" value="2"/>
</dbReference>
<dbReference type="AlphaFoldDB" id="A0A242A4N2"/>
<feature type="domain" description="ABC transporter" evidence="11">
    <location>
        <begin position="6"/>
        <end position="247"/>
    </location>
</feature>
<dbReference type="OrthoDB" id="501320at2"/>
<evidence type="ECO:0000256" key="8">
    <source>
        <dbReference type="ARBA" id="ARBA00022967"/>
    </source>
</evidence>
<sequence length="567" mass="62263">MKQKIIQFNDFSFQYDAQSEPTLKHIDLTIYAGEKILIIGPSGSGKSTLGKCLNGLIPQNDPGKATGSLQIGSAHFGHASIYDLSLQVGTVLQDTDSQFVGLTVAEDIVFSLENEQKSQSVMEEALQTWAQKTDLIDQLHKRPQDLSGGQKQRVSMAGVLIDETPILLFDEPLANLDPKTSVAAIEMIDQLHKEQGFTAIIIEHRLEEVLAAPIDRIIVMDEGMIAADTTPDALLRSSLLQEVGIREPLYIKACKKIGLPLPAQNLTMITHFSSPEIKTALSQFQALYPASEGKKLSEPLLQAANVSFAYEAGKPILSHLDFTIHRGEMISLVGHNGAGKSTLSHLITGFLTPSSGKLSWQGKDMAGDSIKERAEKIGYVLQNSNQMLSKNFLFDEVASGLRNRSIEEAVIRNKVHETLRICGLYPYRSWPLSALSYGQKRRAAIAAILVLEPELILLDEPTAGQDYRHYHDMMTFIQSLNALGLTIIMITHDMHLMLEYTQRTIVLANGKVLADATPAEVLGDSSITQVANLQETSLYMLAKVNQLPHPTAFTTAFIASEGVRHGK</sequence>
<dbReference type="InterPro" id="IPR003439">
    <property type="entry name" value="ABC_transporter-like_ATP-bd"/>
</dbReference>
<dbReference type="InterPro" id="IPR015856">
    <property type="entry name" value="ABC_transpr_CbiO/EcfA_su"/>
</dbReference>
<keyword evidence="3" id="KW-0813">Transport</keyword>
<dbReference type="InterPro" id="IPR017871">
    <property type="entry name" value="ABC_transporter-like_CS"/>
</dbReference>
<evidence type="ECO:0000259" key="11">
    <source>
        <dbReference type="PROSITE" id="PS50893"/>
    </source>
</evidence>
<comment type="function">
    <text evidence="10">Probably part of an ABC transporter complex. Responsible for energy coupling to the transport system.</text>
</comment>
<dbReference type="FunFam" id="3.40.50.300:FF:000224">
    <property type="entry name" value="Energy-coupling factor transporter ATP-binding protein EcfA"/>
    <property type="match status" value="1"/>
</dbReference>
<reference evidence="12 13" key="1">
    <citation type="submission" date="2017-05" db="EMBL/GenBank/DDBJ databases">
        <title>The Genome Sequence of Enterococcus sp. 8G7_MSG3316.</title>
        <authorList>
            <consortium name="The Broad Institute Genomics Platform"/>
            <consortium name="The Broad Institute Genomic Center for Infectious Diseases"/>
            <person name="Earl A."/>
            <person name="Manson A."/>
            <person name="Schwartman J."/>
            <person name="Gilmore M."/>
            <person name="Abouelleil A."/>
            <person name="Cao P."/>
            <person name="Chapman S."/>
            <person name="Cusick C."/>
            <person name="Shea T."/>
            <person name="Young S."/>
            <person name="Neafsey D."/>
            <person name="Nusbaum C."/>
            <person name="Birren B."/>
        </authorList>
    </citation>
    <scope>NUCLEOTIDE SEQUENCE [LARGE SCALE GENOMIC DNA]</scope>
    <source>
        <strain evidence="12 13">8G7_MSG3316</strain>
    </source>
</reference>
<evidence type="ECO:0000256" key="1">
    <source>
        <dbReference type="ARBA" id="ARBA00004202"/>
    </source>
</evidence>